<dbReference type="Pfam" id="PF05488">
    <property type="entry name" value="PAAR_motif"/>
    <property type="match status" value="1"/>
</dbReference>
<name>A0A127P8C9_9BURK</name>
<dbReference type="InterPro" id="IPR008727">
    <property type="entry name" value="PAAR_motif"/>
</dbReference>
<dbReference type="Proteomes" id="UP000072421">
    <property type="component" value="Chromosome"/>
</dbReference>
<sequence length="92" mass="9429">MALKIIVVGDKTSHGGHVISGSPTHNILDKPIARLGDLVECPLLYPGGIPHGVNKIIEGHSTFILDGIPVALEGHKTECGCTLIGSIGATVG</sequence>
<dbReference type="PATRIC" id="fig|158899.10.peg.1382"/>
<dbReference type="CDD" id="cd14744">
    <property type="entry name" value="PAAR_CT_2"/>
    <property type="match status" value="1"/>
</dbReference>
<dbReference type="OrthoDB" id="197187at2"/>
<evidence type="ECO:0000313" key="2">
    <source>
        <dbReference type="Proteomes" id="UP000072421"/>
    </source>
</evidence>
<dbReference type="AlphaFoldDB" id="A0A127P8C9"/>
<gene>
    <name evidence="1" type="ORF">CFter6_1369</name>
</gene>
<accession>A0A127P8C9</accession>
<dbReference type="EMBL" id="CP013232">
    <property type="protein sequence ID" value="AMO94080.1"/>
    <property type="molecule type" value="Genomic_DNA"/>
</dbReference>
<organism evidence="1">
    <name type="scientific">Collimonas fungivorans</name>
    <dbReference type="NCBI Taxonomy" id="158899"/>
    <lineage>
        <taxon>Bacteria</taxon>
        <taxon>Pseudomonadati</taxon>
        <taxon>Pseudomonadota</taxon>
        <taxon>Betaproteobacteria</taxon>
        <taxon>Burkholderiales</taxon>
        <taxon>Oxalobacteraceae</taxon>
        <taxon>Collimonas</taxon>
    </lineage>
</organism>
<evidence type="ECO:0000313" key="1">
    <source>
        <dbReference type="EMBL" id="AMO94080.1"/>
    </source>
</evidence>
<dbReference type="Gene3D" id="2.60.200.60">
    <property type="match status" value="1"/>
</dbReference>
<reference evidence="1 2" key="1">
    <citation type="submission" date="2015-11" db="EMBL/GenBank/DDBJ databases">
        <title>Exploring the genomic traits of fungus-feeding bacterial genus Collimonas.</title>
        <authorList>
            <person name="Song C."/>
            <person name="Schmidt R."/>
            <person name="de Jager V."/>
            <person name="Krzyzanowska D."/>
            <person name="Jongedijk E."/>
            <person name="Cankar K."/>
            <person name="Beekwilder J."/>
            <person name="van Veen A."/>
            <person name="de Boer W."/>
            <person name="van Veen J.A."/>
            <person name="Garbeva P."/>
        </authorList>
    </citation>
    <scope>NUCLEOTIDE SEQUENCE [LARGE SCALE GENOMIC DNA]</scope>
    <source>
        <strain evidence="1 2">Ter6</strain>
    </source>
</reference>
<proteinExistence type="predicted"/>
<protein>
    <submittedName>
        <fullName evidence="1">PAAR motif family protein</fullName>
    </submittedName>
</protein>
<dbReference type="RefSeq" id="WP_061539226.1">
    <property type="nucleotide sequence ID" value="NZ_CBIGRP010000018.1"/>
</dbReference>